<dbReference type="InterPro" id="IPR027417">
    <property type="entry name" value="P-loop_NTPase"/>
</dbReference>
<feature type="region of interest" description="Disordered" evidence="4">
    <location>
        <begin position="286"/>
        <end position="311"/>
    </location>
</feature>
<feature type="domain" description="ABC transporter" evidence="5">
    <location>
        <begin position="4"/>
        <end position="267"/>
    </location>
</feature>
<dbReference type="InterPro" id="IPR032524">
    <property type="entry name" value="ABC_tran_C"/>
</dbReference>
<dbReference type="InterPro" id="IPR032781">
    <property type="entry name" value="ABC_tran_Xtn"/>
</dbReference>
<dbReference type="FunFam" id="3.40.50.300:FF:000309">
    <property type="entry name" value="ABC transporter ATP-binding protein"/>
    <property type="match status" value="1"/>
</dbReference>
<gene>
    <name evidence="6" type="ORF">SAMN06296020_11524</name>
</gene>
<name>A0AA46AK41_9CLOT</name>
<protein>
    <submittedName>
        <fullName evidence="6">ATP-binding cassette, subfamily F, member 3</fullName>
    </submittedName>
</protein>
<reference evidence="6" key="1">
    <citation type="submission" date="2017-05" db="EMBL/GenBank/DDBJ databases">
        <authorList>
            <person name="Varghese N."/>
            <person name="Submissions S."/>
        </authorList>
    </citation>
    <scope>NUCLEOTIDE SEQUENCE</scope>
    <source>
        <strain evidence="6">Su22</strain>
    </source>
</reference>
<dbReference type="CDD" id="cd03221">
    <property type="entry name" value="ABCF_EF-3"/>
    <property type="match status" value="2"/>
</dbReference>
<dbReference type="InterPro" id="IPR051309">
    <property type="entry name" value="ABCF_ATPase"/>
</dbReference>
<dbReference type="Gene3D" id="3.40.50.300">
    <property type="entry name" value="P-loop containing nucleotide triphosphate hydrolases"/>
    <property type="match status" value="2"/>
</dbReference>
<sequence length="648" mass="73877">MVILSVSQLSKYFGTRCLFDRISFSINAGEKVGVVGPNGAGKTTLFQLLTRELPHDEGQLFIPGTLRMGIQHQMPEMTTDETVHDYVLAVFQHLLDMEEELRRLETIIAQTGASASADDHERLEEVMAAYARLTESFEAQNGYAFRSEVRGVLNGLGFYGDDFQRQVNTLSGGQKTRLTLGRLLLSKPDLLLLDEPTNHLDIESVEWLESFLRSYSGTILVISHDRYFLDQVTDRTLEVAQQTVTSFRGGYTEALKKKAAMLEAAERSAKKQEKEIQRQEELVRRMKQHGTEKLANRAKSREKKLEKMERPQQRVHQAVLSSLHFQVGQNSGRQVLAAENISKSWETQPPLFESVSFTLQRGERIALVGPNGIGKTTLFRMVAGELTPDTGTLTLGHQVSLGYYHQELKNLDETCTVMEELHNAYPRFNETQLRTWLGAFLFVGEEVFTPIAHLSGGEKARLSLLKLMLSHHNLLLLDEPTNHLDIPARENLEESLQTYDGTLFFISHDRYFINRIATGVLEFSPEGLTHYLGNYDDYTAKKKQLLQEQHALVEPVIDNRTRQKQERQKERRQRDASNALRKNLSQLEKDMHQLEEKVKELEALMCLPEIYSDAAESRRIHEESAALKASLETLYSEWEVLLEQAEES</sequence>
<keyword evidence="7" id="KW-1185">Reference proteome</keyword>
<dbReference type="PANTHER" id="PTHR42855:SF2">
    <property type="entry name" value="DRUG RESISTANCE ABC TRANSPORTER,ATP-BINDING PROTEIN"/>
    <property type="match status" value="1"/>
</dbReference>
<dbReference type="EMBL" id="FXUF01000015">
    <property type="protein sequence ID" value="SMP67231.1"/>
    <property type="molecule type" value="Genomic_DNA"/>
</dbReference>
<dbReference type="Pfam" id="PF12848">
    <property type="entry name" value="ABC_tran_Xtn"/>
    <property type="match status" value="1"/>
</dbReference>
<evidence type="ECO:0000256" key="1">
    <source>
        <dbReference type="ARBA" id="ARBA00022737"/>
    </source>
</evidence>
<feature type="compositionally biased region" description="Basic and acidic residues" evidence="4">
    <location>
        <begin position="286"/>
        <end position="295"/>
    </location>
</feature>
<dbReference type="GO" id="GO:0016887">
    <property type="term" value="F:ATP hydrolysis activity"/>
    <property type="evidence" value="ECO:0007669"/>
    <property type="project" value="InterPro"/>
</dbReference>
<keyword evidence="3 6" id="KW-0067">ATP-binding</keyword>
<evidence type="ECO:0000256" key="4">
    <source>
        <dbReference type="SAM" id="MobiDB-lite"/>
    </source>
</evidence>
<feature type="compositionally biased region" description="Basic and acidic residues" evidence="4">
    <location>
        <begin position="562"/>
        <end position="575"/>
    </location>
</feature>
<comment type="caution">
    <text evidence="6">The sequence shown here is derived from an EMBL/GenBank/DDBJ whole genome shotgun (WGS) entry which is preliminary data.</text>
</comment>
<keyword evidence="2" id="KW-0547">Nucleotide-binding</keyword>
<dbReference type="SUPFAM" id="SSF52540">
    <property type="entry name" value="P-loop containing nucleoside triphosphate hydrolases"/>
    <property type="match status" value="2"/>
</dbReference>
<accession>A0AA46AK41</accession>
<dbReference type="Pfam" id="PF16326">
    <property type="entry name" value="ABC_tran_CTD"/>
    <property type="match status" value="1"/>
</dbReference>
<proteinExistence type="predicted"/>
<dbReference type="AlphaFoldDB" id="A0AA46AK41"/>
<dbReference type="PROSITE" id="PS00211">
    <property type="entry name" value="ABC_TRANSPORTER_1"/>
    <property type="match status" value="2"/>
</dbReference>
<dbReference type="InterPro" id="IPR003439">
    <property type="entry name" value="ABC_transporter-like_ATP-bd"/>
</dbReference>
<dbReference type="GO" id="GO:0003677">
    <property type="term" value="F:DNA binding"/>
    <property type="evidence" value="ECO:0007669"/>
    <property type="project" value="InterPro"/>
</dbReference>
<dbReference type="InterPro" id="IPR003593">
    <property type="entry name" value="AAA+_ATPase"/>
</dbReference>
<dbReference type="Pfam" id="PF00005">
    <property type="entry name" value="ABC_tran"/>
    <property type="match status" value="2"/>
</dbReference>
<evidence type="ECO:0000259" key="5">
    <source>
        <dbReference type="PROSITE" id="PS50893"/>
    </source>
</evidence>
<evidence type="ECO:0000256" key="3">
    <source>
        <dbReference type="ARBA" id="ARBA00022840"/>
    </source>
</evidence>
<dbReference type="GO" id="GO:0005524">
    <property type="term" value="F:ATP binding"/>
    <property type="evidence" value="ECO:0007669"/>
    <property type="project" value="UniProtKB-KW"/>
</dbReference>
<dbReference type="RefSeq" id="WP_283410349.1">
    <property type="nucleotide sequence ID" value="NZ_FXUF01000015.1"/>
</dbReference>
<feature type="domain" description="ABC transporter" evidence="5">
    <location>
        <begin position="336"/>
        <end position="551"/>
    </location>
</feature>
<dbReference type="PROSITE" id="PS50893">
    <property type="entry name" value="ABC_TRANSPORTER_2"/>
    <property type="match status" value="2"/>
</dbReference>
<evidence type="ECO:0000313" key="7">
    <source>
        <dbReference type="Proteomes" id="UP001158066"/>
    </source>
</evidence>
<evidence type="ECO:0000313" key="6">
    <source>
        <dbReference type="EMBL" id="SMP67231.1"/>
    </source>
</evidence>
<dbReference type="InterPro" id="IPR037118">
    <property type="entry name" value="Val-tRNA_synth_C_sf"/>
</dbReference>
<feature type="region of interest" description="Disordered" evidence="4">
    <location>
        <begin position="562"/>
        <end position="584"/>
    </location>
</feature>
<evidence type="ECO:0000256" key="2">
    <source>
        <dbReference type="ARBA" id="ARBA00022741"/>
    </source>
</evidence>
<keyword evidence="1" id="KW-0677">Repeat</keyword>
<dbReference type="PANTHER" id="PTHR42855">
    <property type="entry name" value="ABC TRANSPORTER ATP-BINDING SUBUNIT"/>
    <property type="match status" value="1"/>
</dbReference>
<dbReference type="Gene3D" id="1.10.287.380">
    <property type="entry name" value="Valyl-tRNA synthetase, C-terminal domain"/>
    <property type="match status" value="1"/>
</dbReference>
<dbReference type="SMART" id="SM00382">
    <property type="entry name" value="AAA"/>
    <property type="match status" value="2"/>
</dbReference>
<dbReference type="InterPro" id="IPR017871">
    <property type="entry name" value="ABC_transporter-like_CS"/>
</dbReference>
<organism evidence="6 7">
    <name type="scientific">Anoxynatronum buryatiense</name>
    <dbReference type="NCBI Taxonomy" id="489973"/>
    <lineage>
        <taxon>Bacteria</taxon>
        <taxon>Bacillati</taxon>
        <taxon>Bacillota</taxon>
        <taxon>Clostridia</taxon>
        <taxon>Eubacteriales</taxon>
        <taxon>Clostridiaceae</taxon>
        <taxon>Anoxynatronum</taxon>
    </lineage>
</organism>
<dbReference type="Proteomes" id="UP001158066">
    <property type="component" value="Unassembled WGS sequence"/>
</dbReference>
<dbReference type="FunFam" id="3.40.50.300:FF:000011">
    <property type="entry name" value="Putative ABC transporter ATP-binding component"/>
    <property type="match status" value="1"/>
</dbReference>